<dbReference type="Proteomes" id="UP000789860">
    <property type="component" value="Unassembled WGS sequence"/>
</dbReference>
<keyword evidence="2" id="KW-1185">Reference proteome</keyword>
<organism evidence="1 2">
    <name type="scientific">Scutellospora calospora</name>
    <dbReference type="NCBI Taxonomy" id="85575"/>
    <lineage>
        <taxon>Eukaryota</taxon>
        <taxon>Fungi</taxon>
        <taxon>Fungi incertae sedis</taxon>
        <taxon>Mucoromycota</taxon>
        <taxon>Glomeromycotina</taxon>
        <taxon>Glomeromycetes</taxon>
        <taxon>Diversisporales</taxon>
        <taxon>Gigasporaceae</taxon>
        <taxon>Scutellospora</taxon>
    </lineage>
</organism>
<gene>
    <name evidence="1" type="ORF">SCALOS_LOCUS2741</name>
</gene>
<comment type="caution">
    <text evidence="1">The sequence shown here is derived from an EMBL/GenBank/DDBJ whole genome shotgun (WGS) entry which is preliminary data.</text>
</comment>
<evidence type="ECO:0000313" key="2">
    <source>
        <dbReference type="Proteomes" id="UP000789860"/>
    </source>
</evidence>
<proteinExistence type="predicted"/>
<dbReference type="EMBL" id="CAJVPM010002584">
    <property type="protein sequence ID" value="CAG8488855.1"/>
    <property type="molecule type" value="Genomic_DNA"/>
</dbReference>
<protein>
    <submittedName>
        <fullName evidence="1">7178_t:CDS:1</fullName>
    </submittedName>
</protein>
<accession>A0ACA9KT95</accession>
<reference evidence="1" key="1">
    <citation type="submission" date="2021-06" db="EMBL/GenBank/DDBJ databases">
        <authorList>
            <person name="Kallberg Y."/>
            <person name="Tangrot J."/>
            <person name="Rosling A."/>
        </authorList>
    </citation>
    <scope>NUCLEOTIDE SEQUENCE</scope>
    <source>
        <strain evidence="1">AU212A</strain>
    </source>
</reference>
<sequence length="129" mass="15136">LKIIIQIQAMSFDNENLATPIIKWLGLHCADWQKYNISKNTLLPLTSADRKKLINYFNVNIFNMNGGTQVLFSTMKKKYLSINLNNIDYRDKICRMLYMAKKAEMQSLCENGDIINYLIMKFENLDSWL</sequence>
<evidence type="ECO:0000313" key="1">
    <source>
        <dbReference type="EMBL" id="CAG8488855.1"/>
    </source>
</evidence>
<name>A0ACA9KT95_9GLOM</name>
<feature type="non-terminal residue" evidence="1">
    <location>
        <position position="1"/>
    </location>
</feature>